<organism evidence="3">
    <name type="scientific">Neodiprion lecontei</name>
    <name type="common">Redheaded pine sawfly</name>
    <dbReference type="NCBI Taxonomy" id="441921"/>
    <lineage>
        <taxon>Eukaryota</taxon>
        <taxon>Metazoa</taxon>
        <taxon>Ecdysozoa</taxon>
        <taxon>Arthropoda</taxon>
        <taxon>Hexapoda</taxon>
        <taxon>Insecta</taxon>
        <taxon>Pterygota</taxon>
        <taxon>Neoptera</taxon>
        <taxon>Endopterygota</taxon>
        <taxon>Hymenoptera</taxon>
        <taxon>Tenthredinoidea</taxon>
        <taxon>Diprionidae</taxon>
        <taxon>Diprioninae</taxon>
        <taxon>Neodiprion</taxon>
    </lineage>
</organism>
<proteinExistence type="predicted"/>
<dbReference type="GeneID" id="107221988"/>
<evidence type="ECO:0000256" key="1">
    <source>
        <dbReference type="SAM" id="SignalP"/>
    </source>
</evidence>
<dbReference type="Gene3D" id="2.10.25.10">
    <property type="entry name" value="Laminin"/>
    <property type="match status" value="1"/>
</dbReference>
<dbReference type="RefSeq" id="XP_015516667.2">
    <property type="nucleotide sequence ID" value="XM_015661181.2"/>
</dbReference>
<keyword evidence="3" id="KW-0722">Serine protease inhibitor</keyword>
<accession>A0A6J0BQU4</accession>
<reference evidence="3" key="1">
    <citation type="submission" date="2025-08" db="UniProtKB">
        <authorList>
            <consortium name="RefSeq"/>
        </authorList>
    </citation>
    <scope>IDENTIFICATION</scope>
    <source>
        <tissue evidence="3">Thorax and Abdomen</tissue>
    </source>
</reference>
<evidence type="ECO:0000313" key="3">
    <source>
        <dbReference type="RefSeq" id="XP_015516667.2"/>
    </source>
</evidence>
<evidence type="ECO:0000313" key="2">
    <source>
        <dbReference type="Proteomes" id="UP000829291"/>
    </source>
</evidence>
<gene>
    <name evidence="3" type="primary">LOC107221988</name>
</gene>
<keyword evidence="1" id="KW-0732">Signal</keyword>
<dbReference type="InParanoid" id="A0A6J0BQU4"/>
<dbReference type="InterPro" id="IPR036084">
    <property type="entry name" value="Ser_inhib-like_sf"/>
</dbReference>
<dbReference type="SUPFAM" id="SSF57567">
    <property type="entry name" value="Serine protease inhibitors"/>
    <property type="match status" value="1"/>
</dbReference>
<dbReference type="KEGG" id="nlo:107221988"/>
<name>A0A6J0BQU4_NEOLC</name>
<feature type="chain" id="PRO_5047397396" evidence="1">
    <location>
        <begin position="27"/>
        <end position="88"/>
    </location>
</feature>
<feature type="signal peptide" evidence="1">
    <location>
        <begin position="1"/>
        <end position="26"/>
    </location>
</feature>
<protein>
    <submittedName>
        <fullName evidence="3">Serine protease inhibitor 2-like</fullName>
    </submittedName>
</protein>
<dbReference type="Proteomes" id="UP000829291">
    <property type="component" value="Chromosome 4"/>
</dbReference>
<dbReference type="GO" id="GO:0004867">
    <property type="term" value="F:serine-type endopeptidase inhibitor activity"/>
    <property type="evidence" value="ECO:0007669"/>
    <property type="project" value="UniProtKB-KW"/>
</dbReference>
<keyword evidence="2" id="KW-1185">Reference proteome</keyword>
<keyword evidence="3" id="KW-0646">Protease inhibitor</keyword>
<sequence length="88" mass="9203">MATLALLVSAVTGLLLILLLTKNTEAAVSCGPNSSLSNCTTCNELCSGRVRPCAEVCSDQYVACKCDLGYYQVSQSNVTCVSESECPS</sequence>
<dbReference type="AlphaFoldDB" id="A0A6J0BQU4"/>